<dbReference type="GO" id="GO:1990498">
    <property type="term" value="C:mitotic spindle microtubule"/>
    <property type="evidence" value="ECO:0007669"/>
    <property type="project" value="TreeGrafter"/>
</dbReference>
<dbReference type="GO" id="GO:0051225">
    <property type="term" value="P:spindle assembly"/>
    <property type="evidence" value="ECO:0007669"/>
    <property type="project" value="InterPro"/>
</dbReference>
<feature type="compositionally biased region" description="Polar residues" evidence="1">
    <location>
        <begin position="806"/>
        <end position="818"/>
    </location>
</feature>
<name>A0A7L3DNW7_PLUSO</name>
<proteinExistence type="predicted"/>
<accession>A0A7L3DNW7</accession>
<dbReference type="PANTHER" id="PTHR16151">
    <property type="entry name" value="HAUS AUGMIN-LIKE COMPLEX SUBUNIT 6"/>
    <property type="match status" value="1"/>
</dbReference>
<evidence type="ECO:0000313" key="4">
    <source>
        <dbReference type="Proteomes" id="UP000519225"/>
    </source>
</evidence>
<dbReference type="EMBL" id="VZTS01025545">
    <property type="protein sequence ID" value="NXT56875.1"/>
    <property type="molecule type" value="Genomic_DNA"/>
</dbReference>
<feature type="compositionally biased region" description="Basic residues" evidence="1">
    <location>
        <begin position="784"/>
        <end position="793"/>
    </location>
</feature>
<feature type="domain" description="HAUS augmin-like complex subunit 6 N-terminal" evidence="2">
    <location>
        <begin position="1"/>
        <end position="196"/>
    </location>
</feature>
<dbReference type="Proteomes" id="UP000519225">
    <property type="component" value="Unassembled WGS sequence"/>
</dbReference>
<dbReference type="InterPro" id="IPR026797">
    <property type="entry name" value="HAUS_6"/>
</dbReference>
<dbReference type="Pfam" id="PF14661">
    <property type="entry name" value="HAUS6_N"/>
    <property type="match status" value="1"/>
</dbReference>
<feature type="non-terminal residue" evidence="3">
    <location>
        <position position="1"/>
    </location>
</feature>
<feature type="region of interest" description="Disordered" evidence="1">
    <location>
        <begin position="757"/>
        <end position="823"/>
    </location>
</feature>
<sequence>MFNKPNNRAFHIISLFLFRKLDEFRTAKVFRKCAFPVITLKAPEFRKQCHLWLQDIAKEVKSCLPKVPASFLAAPGGPNFIHLMYRFARHVMVADMKGNSLGTNIPFAESMELVHKTMYMARARCRVAYNKLLRIFQKEDFILREYKKKEQLLIKEIKQIKSEYAVLRVQSSKMKQNDGNKKYKTKKIQKVRSMWTLVMEILTSLKKEKEFVDHVLEGSDGRYVLDGANVVFRVPRMLACRVESNEHEHWRGNLYEAGKLNFLAVIQLLNEALRMLRDELHQYDLISQIRYMKNISAFCTRELRNMQESRLKLREQYLARRRGSFSRKQEDWQEKWKSFLGMCPLKLMLWWDPELHFLKKWGEEIPNPAEDEEDTVFCQRLLSVPDVCDSVRAVRCEKDDKVLETMMEKSTLPSTWYDVNEKLVKKHWKNRPLLVGSSHIETCKRKKKLVHPKILKNRKDESTTSEMLENAGDHVIQTKHPVKKDDPLKKARDDLADQVAKAVMSESPQSAEGEGMALEDIISSLAFNPFLTRKQIPRTPENLLTEIRSSWRKAIQTEGSLDKELAPTEVMTEAAPMDAKLVMKETSDSRFACSIPAPPVTDSDHLLSEKRSQLSSIEFGLQEQIRVSHIESPILAIPGMREREGIEEQDLKSIENVFVQNVNSAEDPEEQSSQYVKKGMNTPDICSENNSGTNVLPSDHFKGSLMDGVLNQSVPPLFSFLSHGDSHLGISDETFPEELDNMDIARLENSLFDSDVIDSTDATDRPENTGDIQKSKLDPQSLFNRHKALKKTASRSEEEVRETHSGGESLSGRSNRSLTPEKRRDDLCSPVELFCLDQEFTKTPSPISLNERKYSLSSLLITSQKLEEMASMLDEIPFDLIDKWNGK</sequence>
<feature type="compositionally biased region" description="Basic and acidic residues" evidence="1">
    <location>
        <begin position="794"/>
        <end position="805"/>
    </location>
</feature>
<gene>
    <name evidence="3" type="primary">Haus6</name>
    <name evidence="3" type="ORF">PLUSOC_R14881</name>
</gene>
<comment type="caution">
    <text evidence="3">The sequence shown here is derived from an EMBL/GenBank/DDBJ whole genome shotgun (WGS) entry which is preliminary data.</text>
</comment>
<protein>
    <submittedName>
        <fullName evidence="3">HAUS6 protein</fullName>
    </submittedName>
</protein>
<feature type="non-terminal residue" evidence="3">
    <location>
        <position position="887"/>
    </location>
</feature>
<keyword evidence="4" id="KW-1185">Reference proteome</keyword>
<evidence type="ECO:0000256" key="1">
    <source>
        <dbReference type="SAM" id="MobiDB-lite"/>
    </source>
</evidence>
<evidence type="ECO:0000313" key="3">
    <source>
        <dbReference type="EMBL" id="NXT56875.1"/>
    </source>
</evidence>
<dbReference type="GO" id="GO:0070652">
    <property type="term" value="C:HAUS complex"/>
    <property type="evidence" value="ECO:0007669"/>
    <property type="project" value="InterPro"/>
</dbReference>
<reference evidence="3 4" key="1">
    <citation type="submission" date="2019-09" db="EMBL/GenBank/DDBJ databases">
        <title>Bird 10,000 Genomes (B10K) Project - Family phase.</title>
        <authorList>
            <person name="Zhang G."/>
        </authorList>
    </citation>
    <scope>NUCLEOTIDE SEQUENCE [LARGE SCALE GENOMIC DNA]</scope>
    <source>
        <strain evidence="3">B10K-DU-012-14</strain>
        <tissue evidence="3">Blood</tissue>
    </source>
</reference>
<dbReference type="InterPro" id="IPR028163">
    <property type="entry name" value="HAUS_6_N"/>
</dbReference>
<dbReference type="AlphaFoldDB" id="A0A7L3DNW7"/>
<organism evidence="3 4">
    <name type="scientific">Pluvianellus socialis</name>
    <name type="common">Magellanic plover</name>
    <dbReference type="NCBI Taxonomy" id="227228"/>
    <lineage>
        <taxon>Eukaryota</taxon>
        <taxon>Metazoa</taxon>
        <taxon>Chordata</taxon>
        <taxon>Craniata</taxon>
        <taxon>Vertebrata</taxon>
        <taxon>Euteleostomi</taxon>
        <taxon>Archelosauria</taxon>
        <taxon>Archosauria</taxon>
        <taxon>Dinosauria</taxon>
        <taxon>Saurischia</taxon>
        <taxon>Theropoda</taxon>
        <taxon>Coelurosauria</taxon>
        <taxon>Aves</taxon>
        <taxon>Neognathae</taxon>
        <taxon>Neoaves</taxon>
        <taxon>Charadriiformes</taxon>
        <taxon>Charadriidae</taxon>
        <taxon>Pluvianellus</taxon>
    </lineage>
</organism>
<evidence type="ECO:0000259" key="2">
    <source>
        <dbReference type="Pfam" id="PF14661"/>
    </source>
</evidence>
<dbReference type="GO" id="GO:0008017">
    <property type="term" value="F:microtubule binding"/>
    <property type="evidence" value="ECO:0007669"/>
    <property type="project" value="TreeGrafter"/>
</dbReference>
<feature type="compositionally biased region" description="Basic and acidic residues" evidence="1">
    <location>
        <begin position="762"/>
        <end position="777"/>
    </location>
</feature>
<dbReference type="PANTHER" id="PTHR16151:SF2">
    <property type="entry name" value="HAUS AUGMIN-LIKE COMPLEX SUBUNIT 6"/>
    <property type="match status" value="1"/>
</dbReference>